<evidence type="ECO:0000256" key="2">
    <source>
        <dbReference type="ARBA" id="ARBA00023054"/>
    </source>
</evidence>
<feature type="compositionally biased region" description="Acidic residues" evidence="5">
    <location>
        <begin position="620"/>
        <end position="646"/>
    </location>
</feature>
<dbReference type="AlphaFoldDB" id="C3YJC6"/>
<dbReference type="PANTHER" id="PTHR15654">
    <property type="entry name" value="COILED-COIL DOMAIN-CONTAINING PROTEIN 113-RELATED"/>
    <property type="match status" value="1"/>
</dbReference>
<organism>
    <name type="scientific">Branchiostoma floridae</name>
    <name type="common">Florida lancelet</name>
    <name type="synonym">Amphioxus</name>
    <dbReference type="NCBI Taxonomy" id="7739"/>
    <lineage>
        <taxon>Eukaryota</taxon>
        <taxon>Metazoa</taxon>
        <taxon>Chordata</taxon>
        <taxon>Cephalochordata</taxon>
        <taxon>Leptocardii</taxon>
        <taxon>Amphioxiformes</taxon>
        <taxon>Branchiostomatidae</taxon>
        <taxon>Branchiostoma</taxon>
    </lineage>
</organism>
<feature type="region of interest" description="Disordered" evidence="5">
    <location>
        <begin position="509"/>
        <end position="646"/>
    </location>
</feature>
<feature type="compositionally biased region" description="Low complexity" evidence="5">
    <location>
        <begin position="22"/>
        <end position="38"/>
    </location>
</feature>
<keyword evidence="3" id="KW-0966">Cell projection</keyword>
<comment type="subcellular location">
    <subcellularLocation>
        <location evidence="1">Cell projection</location>
        <location evidence="1">Cilium</location>
    </subcellularLocation>
</comment>
<dbReference type="EMBL" id="GG666519">
    <property type="protein sequence ID" value="EEN59624.1"/>
    <property type="molecule type" value="Genomic_DNA"/>
</dbReference>
<protein>
    <recommendedName>
        <fullName evidence="6">CCDC113/CCDC96 coiled-coil domain-containing protein</fullName>
    </recommendedName>
</protein>
<dbReference type="InParanoid" id="C3YJC6"/>
<dbReference type="GO" id="GO:0005929">
    <property type="term" value="C:cilium"/>
    <property type="evidence" value="ECO:0007669"/>
    <property type="project" value="UniProtKB-SubCell"/>
</dbReference>
<feature type="region of interest" description="Disordered" evidence="5">
    <location>
        <begin position="193"/>
        <end position="296"/>
    </location>
</feature>
<feature type="coiled-coil region" evidence="4">
    <location>
        <begin position="790"/>
        <end position="852"/>
    </location>
</feature>
<evidence type="ECO:0000256" key="4">
    <source>
        <dbReference type="SAM" id="Coils"/>
    </source>
</evidence>
<evidence type="ECO:0000259" key="6">
    <source>
        <dbReference type="Pfam" id="PF13870"/>
    </source>
</evidence>
<name>C3YJC6_BRAFL</name>
<sequence length="967" mass="105263">MADEAKQEEAVNTEDPAPADTPAVPEDQAAAEAPAQPDGTPPNEDAPAAIGETPAEGEVATDGTAADGDDAGTETTAPEPGAETTAPEPGAETTAPESGAETTAPEPGAETAAPELGTETTAPEAEASAPETDVAAGETGEGAGQEAAEPPAEQTDGEAQPVAERTRVFVGAKATGIAAGIAADIATCRASAEGTGETQLDGGGNAAAAEGKAEEDGEKKAQSPIPQSDTFVEGEAEEPPVLVSEKLSREGSPVDQQKVVETPVPLEPGTPEKPDTGKIEEVHGRENIAVLPGPAPRARLRADTGKIEEVHGRENIAVLPGPVPRARLRADTGKIEEVHGRENIAVLPGPAPRARLRADTGKIEEVHGRENIAVLPGPAPRARLRADTGKIEEVHGRENIAVLPGPAPRARLRADTGKIEEVHGRENIAVLPGPAPRARLRADTGKIEEVHGRENIAVLPGPAPRARLRADTGKIEEVHGRENIAVLPGPAPRARLRADTGKIEEVHGRENIAVLPGPAPRARLRADTASAEGTGETQLDGGGNAAAAEGKAEEDGEKKAQSPIPQSDTFVEGEAEEPPVLVSEKLSREGSPVDQQKVVETPVPLEPGTPERPASPVFEGEMEDGEMGDEEEEEEEEELEPEFDRDELVEKYQAALAVRERLHQQSAQLQHKLAEYFRKKKTDESRQDMDKNVTDQEQRYLKYMSNLEELHHQEVVEQDLYQQQIEDLLERRQDKERKAVEEWERYQAFKREVALTAVNSRSGKPVAPKDIEQIQLNETKKEQEVAAVRLENIKLKNQLKKRELQLKQKEELAEGLHLIDFEQLKIENQTYNEKIEERNEELLKLRKKITSTVQVLTHLKEKLQFVQAENHVQKGKLREVEELVAKKRDILSRTKQARDALRIDNMRLRQKSGLLGNEPLLRDYEERRDEGDGLKFRLESLKMKHTELTMDLNGVKRKIDQVRSTRM</sequence>
<feature type="compositionally biased region" description="Basic and acidic residues" evidence="5">
    <location>
        <begin position="211"/>
        <end position="221"/>
    </location>
</feature>
<dbReference type="InterPro" id="IPR051885">
    <property type="entry name" value="CC_CF"/>
</dbReference>
<accession>C3YJC6</accession>
<evidence type="ECO:0000256" key="1">
    <source>
        <dbReference type="ARBA" id="ARBA00004138"/>
    </source>
</evidence>
<reference evidence="7" key="1">
    <citation type="journal article" date="2008" name="Nature">
        <title>The amphioxus genome and the evolution of the chordate karyotype.</title>
        <authorList>
            <consortium name="US DOE Joint Genome Institute (JGI-PGF)"/>
            <person name="Putnam N.H."/>
            <person name="Butts T."/>
            <person name="Ferrier D.E.K."/>
            <person name="Furlong R.F."/>
            <person name="Hellsten U."/>
            <person name="Kawashima T."/>
            <person name="Robinson-Rechavi M."/>
            <person name="Shoguchi E."/>
            <person name="Terry A."/>
            <person name="Yu J.-K."/>
            <person name="Benito-Gutierrez E.L."/>
            <person name="Dubchak I."/>
            <person name="Garcia-Fernandez J."/>
            <person name="Gibson-Brown J.J."/>
            <person name="Grigoriev I.V."/>
            <person name="Horton A.C."/>
            <person name="de Jong P.J."/>
            <person name="Jurka J."/>
            <person name="Kapitonov V.V."/>
            <person name="Kohara Y."/>
            <person name="Kuroki Y."/>
            <person name="Lindquist E."/>
            <person name="Lucas S."/>
            <person name="Osoegawa K."/>
            <person name="Pennacchio L.A."/>
            <person name="Salamov A.A."/>
            <person name="Satou Y."/>
            <person name="Sauka-Spengler T."/>
            <person name="Schmutz J."/>
            <person name="Shin-I T."/>
            <person name="Toyoda A."/>
            <person name="Bronner-Fraser M."/>
            <person name="Fujiyama A."/>
            <person name="Holland L.Z."/>
            <person name="Holland P.W.H."/>
            <person name="Satoh N."/>
            <person name="Rokhsar D.S."/>
        </authorList>
    </citation>
    <scope>NUCLEOTIDE SEQUENCE [LARGE SCALE GENOMIC DNA]</scope>
    <source>
        <strain evidence="7">S238N-H82</strain>
        <tissue evidence="7">Testes</tissue>
    </source>
</reference>
<evidence type="ECO:0000256" key="3">
    <source>
        <dbReference type="ARBA" id="ARBA00023273"/>
    </source>
</evidence>
<keyword evidence="2 4" id="KW-0175">Coiled coil</keyword>
<feature type="domain" description="CCDC113/CCDC96 coiled-coil" evidence="6">
    <location>
        <begin position="779"/>
        <end position="953"/>
    </location>
</feature>
<feature type="compositionally biased region" description="Basic and acidic residues" evidence="5">
    <location>
        <begin position="550"/>
        <end position="560"/>
    </location>
</feature>
<dbReference type="eggNOG" id="ENOG502QS75">
    <property type="taxonomic scope" value="Eukaryota"/>
</dbReference>
<proteinExistence type="predicted"/>
<dbReference type="InterPro" id="IPR025254">
    <property type="entry name" value="CCDC113/CCDC96_CC"/>
</dbReference>
<evidence type="ECO:0000256" key="5">
    <source>
        <dbReference type="SAM" id="MobiDB-lite"/>
    </source>
</evidence>
<evidence type="ECO:0000313" key="7">
    <source>
        <dbReference type="EMBL" id="EEN59624.1"/>
    </source>
</evidence>
<dbReference type="PANTHER" id="PTHR15654:SF1">
    <property type="entry name" value="COILED-COIL DOMAIN-CONTAINING PROTEIN 96"/>
    <property type="match status" value="1"/>
</dbReference>
<dbReference type="STRING" id="7739.C3YJC6"/>
<feature type="compositionally biased region" description="Low complexity" evidence="5">
    <location>
        <begin position="57"/>
        <end position="66"/>
    </location>
</feature>
<feature type="compositionally biased region" description="Basic and acidic residues" evidence="5">
    <location>
        <begin position="270"/>
        <end position="286"/>
    </location>
</feature>
<dbReference type="Pfam" id="PF13870">
    <property type="entry name" value="CCDC113_CCDC96_CC"/>
    <property type="match status" value="1"/>
</dbReference>
<feature type="compositionally biased region" description="Low complexity" evidence="5">
    <location>
        <begin position="73"/>
        <end position="154"/>
    </location>
</feature>
<feature type="region of interest" description="Disordered" evidence="5">
    <location>
        <begin position="1"/>
        <end position="164"/>
    </location>
</feature>
<gene>
    <name evidence="7" type="ORF">BRAFLDRAFT_126923</name>
</gene>